<proteinExistence type="predicted"/>
<protein>
    <submittedName>
        <fullName evidence="1">Uncharacterized protein</fullName>
    </submittedName>
</protein>
<gene>
    <name evidence="1" type="ORF">R3P38DRAFT_715997</name>
</gene>
<accession>A0AAV9Z597</accession>
<evidence type="ECO:0000313" key="2">
    <source>
        <dbReference type="Proteomes" id="UP001362999"/>
    </source>
</evidence>
<organism evidence="1 2">
    <name type="scientific">Favolaschia claudopus</name>
    <dbReference type="NCBI Taxonomy" id="2862362"/>
    <lineage>
        <taxon>Eukaryota</taxon>
        <taxon>Fungi</taxon>
        <taxon>Dikarya</taxon>
        <taxon>Basidiomycota</taxon>
        <taxon>Agaricomycotina</taxon>
        <taxon>Agaricomycetes</taxon>
        <taxon>Agaricomycetidae</taxon>
        <taxon>Agaricales</taxon>
        <taxon>Marasmiineae</taxon>
        <taxon>Mycenaceae</taxon>
        <taxon>Favolaschia</taxon>
    </lineage>
</organism>
<sequence length="159" mass="18192">MLSLRFQPSTPSLLSYWSDNMSVGPNLPLHALSKPAIRFLYQSQVKKYIKGNENHPLSEEKIAIFGSYLEYKYISSATKSMIIDHLQSRLELLELEACFSTMEMVCQYSPSLMEALESPVNSPLRLWILAFQDVAASKLHNWVIENETPDVLKALKYFS</sequence>
<dbReference type="EMBL" id="JAWWNJ010000206">
    <property type="protein sequence ID" value="KAK6971683.1"/>
    <property type="molecule type" value="Genomic_DNA"/>
</dbReference>
<evidence type="ECO:0000313" key="1">
    <source>
        <dbReference type="EMBL" id="KAK6971683.1"/>
    </source>
</evidence>
<name>A0AAV9Z597_9AGAR</name>
<dbReference type="Proteomes" id="UP001362999">
    <property type="component" value="Unassembled WGS sequence"/>
</dbReference>
<comment type="caution">
    <text evidence="1">The sequence shown here is derived from an EMBL/GenBank/DDBJ whole genome shotgun (WGS) entry which is preliminary data.</text>
</comment>
<dbReference type="AlphaFoldDB" id="A0AAV9Z597"/>
<keyword evidence="2" id="KW-1185">Reference proteome</keyword>
<reference evidence="1 2" key="1">
    <citation type="journal article" date="2024" name="J Genomics">
        <title>Draft genome sequencing and assembly of Favolaschia claudopus CIRM-BRFM 2984 isolated from oak limbs.</title>
        <authorList>
            <person name="Navarro D."/>
            <person name="Drula E."/>
            <person name="Chaduli D."/>
            <person name="Cazenave R."/>
            <person name="Ahrendt S."/>
            <person name="Wang J."/>
            <person name="Lipzen A."/>
            <person name="Daum C."/>
            <person name="Barry K."/>
            <person name="Grigoriev I.V."/>
            <person name="Favel A."/>
            <person name="Rosso M.N."/>
            <person name="Martin F."/>
        </authorList>
    </citation>
    <scope>NUCLEOTIDE SEQUENCE [LARGE SCALE GENOMIC DNA]</scope>
    <source>
        <strain evidence="1 2">CIRM-BRFM 2984</strain>
    </source>
</reference>